<accession>A0A6C0GU96</accession>
<dbReference type="SUPFAM" id="SSF51445">
    <property type="entry name" value="(Trans)glycosidases"/>
    <property type="match status" value="1"/>
</dbReference>
<dbReference type="GO" id="GO:0004556">
    <property type="term" value="F:alpha-amylase activity"/>
    <property type="evidence" value="ECO:0007669"/>
    <property type="project" value="TreeGrafter"/>
</dbReference>
<sequence length="596" mass="67376">MQADINDENLLKEEVQDHKLIVYQMFTRLFGNTNSTTNKPYGTLEENGVGKFKDINEKALGELKNMGITHVWYTGVIEHATMTDYTRFGIPLDDADVVKGRAGSPYAIKDYYDINPDLAADVPNRMQEFEALIGRTHAAGLKVLIDFVPNHVARSYHSDARPKGIKDLGENDDTSKSFVAGNNFYYLPGTSFQVPSEYKPLGDLPHPTKDGKFNETPAKVTGNDQFTPSPGINEWFETIKLNYGVDIQNNRNRHFEPIPDTWEKMRDILVFWAQKGVDGFRCDMAEMVPVEFWNYVIPKVQQVNKDIVFIAEIYNPNEYRNYIENGKFTYLYDKVGLYDSLKAVIQNRAGAYDLPVNWKQLQGINNNMLRFLENHDEQRIASDGFAGSARKGIPAMVVSATLNSGPVMVYFGQEVGEPGRGAEGFGGEDGRTTIFDYWGVPEHQKWVNNGAFDGGQLVEEQKKLRDFYVKLLNVSKENEAIRKGKLYDLQAPNSQNAQYDGRKVYAYLRFTSAQKLLILVNFDDNQAKQIKLKIPANAFALMNVDVNKDFQVTDILLSGKSISFKGNDATDRKNSQTGIPVTLEPLGAYIFEIEEK</sequence>
<proteinExistence type="predicted"/>
<dbReference type="GO" id="GO:0009313">
    <property type="term" value="P:oligosaccharide catabolic process"/>
    <property type="evidence" value="ECO:0007669"/>
    <property type="project" value="TreeGrafter"/>
</dbReference>
<dbReference type="InterPro" id="IPR017853">
    <property type="entry name" value="GH"/>
</dbReference>
<feature type="domain" description="Glycosyl hydrolase family 13 catalytic" evidence="2">
    <location>
        <begin position="24"/>
        <end position="465"/>
    </location>
</feature>
<dbReference type="SMART" id="SM00642">
    <property type="entry name" value="Aamy"/>
    <property type="match status" value="1"/>
</dbReference>
<evidence type="ECO:0000256" key="1">
    <source>
        <dbReference type="SAM" id="MobiDB-lite"/>
    </source>
</evidence>
<dbReference type="Proteomes" id="UP000480178">
    <property type="component" value="Chromosome"/>
</dbReference>
<evidence type="ECO:0000313" key="4">
    <source>
        <dbReference type="Proteomes" id="UP000480178"/>
    </source>
</evidence>
<dbReference type="AlphaFoldDB" id="A0A6C0GU96"/>
<dbReference type="Pfam" id="PF00128">
    <property type="entry name" value="Alpha-amylase"/>
    <property type="match status" value="1"/>
</dbReference>
<organism evidence="3 4">
    <name type="scientific">Rhodocytophaga rosea</name>
    <dbReference type="NCBI Taxonomy" id="2704465"/>
    <lineage>
        <taxon>Bacteria</taxon>
        <taxon>Pseudomonadati</taxon>
        <taxon>Bacteroidota</taxon>
        <taxon>Cytophagia</taxon>
        <taxon>Cytophagales</taxon>
        <taxon>Rhodocytophagaceae</taxon>
        <taxon>Rhodocytophaga</taxon>
    </lineage>
</organism>
<dbReference type="KEGG" id="rhoz:GXP67_35585"/>
<dbReference type="CDD" id="cd11349">
    <property type="entry name" value="AmyAc_3"/>
    <property type="match status" value="1"/>
</dbReference>
<keyword evidence="4" id="KW-1185">Reference proteome</keyword>
<dbReference type="Gene3D" id="3.20.20.80">
    <property type="entry name" value="Glycosidases"/>
    <property type="match status" value="2"/>
</dbReference>
<dbReference type="Pfam" id="PF02806">
    <property type="entry name" value="Alpha-amylase_C"/>
    <property type="match status" value="1"/>
</dbReference>
<dbReference type="PANTHER" id="PTHR10357:SF205">
    <property type="entry name" value="O-GLYCOSYL HYDROLASE FAMILY 13"/>
    <property type="match status" value="1"/>
</dbReference>
<dbReference type="InterPro" id="IPR006048">
    <property type="entry name" value="A-amylase/branching_C"/>
</dbReference>
<dbReference type="EMBL" id="CP048222">
    <property type="protein sequence ID" value="QHT71616.1"/>
    <property type="molecule type" value="Genomic_DNA"/>
</dbReference>
<reference evidence="3 4" key="1">
    <citation type="submission" date="2020-01" db="EMBL/GenBank/DDBJ databases">
        <authorList>
            <person name="Kim M.K."/>
        </authorList>
    </citation>
    <scope>NUCLEOTIDE SEQUENCE [LARGE SCALE GENOMIC DNA]</scope>
    <source>
        <strain evidence="3 4">172606-1</strain>
    </source>
</reference>
<name>A0A6C0GU96_9BACT</name>
<dbReference type="RefSeq" id="WP_162447551.1">
    <property type="nucleotide sequence ID" value="NZ_CP048222.1"/>
</dbReference>
<protein>
    <submittedName>
        <fullName evidence="3">Alpha-amylase</fullName>
    </submittedName>
</protein>
<evidence type="ECO:0000259" key="2">
    <source>
        <dbReference type="SMART" id="SM00642"/>
    </source>
</evidence>
<dbReference type="PANTHER" id="PTHR10357">
    <property type="entry name" value="ALPHA-AMYLASE FAMILY MEMBER"/>
    <property type="match status" value="1"/>
</dbReference>
<feature type="region of interest" description="Disordered" evidence="1">
    <location>
        <begin position="199"/>
        <end position="224"/>
    </location>
</feature>
<evidence type="ECO:0000313" key="3">
    <source>
        <dbReference type="EMBL" id="QHT71616.1"/>
    </source>
</evidence>
<dbReference type="SUPFAM" id="SSF51011">
    <property type="entry name" value="Glycosyl hydrolase domain"/>
    <property type="match status" value="1"/>
</dbReference>
<dbReference type="InterPro" id="IPR006047">
    <property type="entry name" value="GH13_cat_dom"/>
</dbReference>
<gene>
    <name evidence="3" type="ORF">GXP67_35585</name>
</gene>
<dbReference type="GO" id="GO:0043169">
    <property type="term" value="F:cation binding"/>
    <property type="evidence" value="ECO:0007669"/>
    <property type="project" value="InterPro"/>
</dbReference>